<proteinExistence type="predicted"/>
<keyword evidence="3" id="KW-1185">Reference proteome</keyword>
<keyword evidence="1" id="KW-0472">Membrane</keyword>
<sequence>MNSPSMILCYLIMMIMMMACPISTSIRASDQTSQVTRLSYGLLLLSSIHLLSV</sequence>
<keyword evidence="1" id="KW-1133">Transmembrane helix</keyword>
<organism evidence="2 3">
    <name type="scientific">Aspergillus cavernicola</name>
    <dbReference type="NCBI Taxonomy" id="176166"/>
    <lineage>
        <taxon>Eukaryota</taxon>
        <taxon>Fungi</taxon>
        <taxon>Dikarya</taxon>
        <taxon>Ascomycota</taxon>
        <taxon>Pezizomycotina</taxon>
        <taxon>Eurotiomycetes</taxon>
        <taxon>Eurotiomycetidae</taxon>
        <taxon>Eurotiales</taxon>
        <taxon>Aspergillaceae</taxon>
        <taxon>Aspergillus</taxon>
        <taxon>Aspergillus subgen. Nidulantes</taxon>
    </lineage>
</organism>
<accession>A0ABR4HRV8</accession>
<keyword evidence="1" id="KW-0812">Transmembrane</keyword>
<reference evidence="2 3" key="1">
    <citation type="submission" date="2024-07" db="EMBL/GenBank/DDBJ databases">
        <title>Section-level genome sequencing and comparative genomics of Aspergillus sections Usti and Cavernicolus.</title>
        <authorList>
            <consortium name="Lawrence Berkeley National Laboratory"/>
            <person name="Nybo J.L."/>
            <person name="Vesth T.C."/>
            <person name="Theobald S."/>
            <person name="Frisvad J.C."/>
            <person name="Larsen T.O."/>
            <person name="Kjaerboelling I."/>
            <person name="Rothschild-Mancinelli K."/>
            <person name="Lyhne E.K."/>
            <person name="Kogle M.E."/>
            <person name="Barry K."/>
            <person name="Clum A."/>
            <person name="Na H."/>
            <person name="Ledsgaard L."/>
            <person name="Lin J."/>
            <person name="Lipzen A."/>
            <person name="Kuo A."/>
            <person name="Riley R."/>
            <person name="Mondo S."/>
            <person name="LaButti K."/>
            <person name="Haridas S."/>
            <person name="Pangalinan J."/>
            <person name="Salamov A.A."/>
            <person name="Simmons B.A."/>
            <person name="Magnuson J.K."/>
            <person name="Chen J."/>
            <person name="Drula E."/>
            <person name="Henrissat B."/>
            <person name="Wiebenga A."/>
            <person name="Lubbers R.J."/>
            <person name="Gomes A.C."/>
            <person name="Makela M.R."/>
            <person name="Stajich J."/>
            <person name="Grigoriev I.V."/>
            <person name="Mortensen U.H."/>
            <person name="De vries R.P."/>
            <person name="Baker S.E."/>
            <person name="Andersen M.R."/>
        </authorList>
    </citation>
    <scope>NUCLEOTIDE SEQUENCE [LARGE SCALE GENOMIC DNA]</scope>
    <source>
        <strain evidence="2 3">CBS 600.67</strain>
    </source>
</reference>
<dbReference type="Proteomes" id="UP001610335">
    <property type="component" value="Unassembled WGS sequence"/>
</dbReference>
<protein>
    <submittedName>
        <fullName evidence="2">Uncharacterized protein</fullName>
    </submittedName>
</protein>
<dbReference type="EMBL" id="JBFXLS010000086">
    <property type="protein sequence ID" value="KAL2818206.1"/>
    <property type="molecule type" value="Genomic_DNA"/>
</dbReference>
<evidence type="ECO:0000256" key="1">
    <source>
        <dbReference type="SAM" id="Phobius"/>
    </source>
</evidence>
<name>A0ABR4HRV8_9EURO</name>
<evidence type="ECO:0000313" key="3">
    <source>
        <dbReference type="Proteomes" id="UP001610335"/>
    </source>
</evidence>
<comment type="caution">
    <text evidence="2">The sequence shown here is derived from an EMBL/GenBank/DDBJ whole genome shotgun (WGS) entry which is preliminary data.</text>
</comment>
<feature type="transmembrane region" description="Helical" evidence="1">
    <location>
        <begin position="7"/>
        <end position="28"/>
    </location>
</feature>
<gene>
    <name evidence="2" type="ORF">BDW59DRAFT_152266</name>
</gene>
<evidence type="ECO:0000313" key="2">
    <source>
        <dbReference type="EMBL" id="KAL2818206.1"/>
    </source>
</evidence>